<keyword evidence="17" id="KW-1185">Reference proteome</keyword>
<keyword evidence="6" id="KW-0449">Lipoprotein</keyword>
<keyword evidence="5" id="KW-0808">Transferase</keyword>
<keyword evidence="4" id="KW-0963">Cytoplasm</keyword>
<dbReference type="EC" id="2.7.10.2" evidence="2"/>
<dbReference type="InterPro" id="IPR001452">
    <property type="entry name" value="SH3_domain"/>
</dbReference>
<dbReference type="Pfam" id="PF07714">
    <property type="entry name" value="PK_Tyr_Ser-Thr"/>
    <property type="match status" value="2"/>
</dbReference>
<evidence type="ECO:0000313" key="17">
    <source>
        <dbReference type="Proteomes" id="UP001228049"/>
    </source>
</evidence>
<evidence type="ECO:0000256" key="11">
    <source>
        <dbReference type="PROSITE-ProRule" id="PRU00192"/>
    </source>
</evidence>
<dbReference type="InterPro" id="IPR036028">
    <property type="entry name" value="SH3-like_dom_sf"/>
</dbReference>
<dbReference type="Gene3D" id="4.10.680.10">
    <property type="entry name" value="Cdc42-like binding domain"/>
    <property type="match status" value="1"/>
</dbReference>
<protein>
    <recommendedName>
        <fullName evidence="2">non-specific protein-tyrosine kinase</fullName>
        <ecNumber evidence="2">2.7.10.2</ecNumber>
    </recommendedName>
</protein>
<dbReference type="AlphaFoldDB" id="A0AAD9F6B3"/>
<comment type="caution">
    <text evidence="16">The sequence shown here is derived from an EMBL/GenBank/DDBJ whole genome shotgun (WGS) entry which is preliminary data.</text>
</comment>
<dbReference type="Pfam" id="PF09027">
    <property type="entry name" value="GTPase_binding"/>
    <property type="match status" value="1"/>
</dbReference>
<feature type="region of interest" description="Disordered" evidence="13">
    <location>
        <begin position="628"/>
        <end position="647"/>
    </location>
</feature>
<feature type="compositionally biased region" description="Basic and acidic residues" evidence="13">
    <location>
        <begin position="534"/>
        <end position="545"/>
    </location>
</feature>
<accession>A0AAD9F6B3</accession>
<dbReference type="InterPro" id="IPR011009">
    <property type="entry name" value="Kinase-like_dom_sf"/>
</dbReference>
<dbReference type="SUPFAM" id="SSF56112">
    <property type="entry name" value="Protein kinase-like (PK-like)"/>
    <property type="match status" value="1"/>
</dbReference>
<keyword evidence="7 12" id="KW-0547">Nucleotide-binding</keyword>
<keyword evidence="6" id="KW-0519">Myristate</keyword>
<evidence type="ECO:0000256" key="6">
    <source>
        <dbReference type="ARBA" id="ARBA00022707"/>
    </source>
</evidence>
<evidence type="ECO:0000256" key="12">
    <source>
        <dbReference type="PROSITE-ProRule" id="PRU10141"/>
    </source>
</evidence>
<comment type="subcellular location">
    <subcellularLocation>
        <location evidence="1">Cytoplasm</location>
    </subcellularLocation>
</comment>
<dbReference type="CDD" id="cd14328">
    <property type="entry name" value="UBA_TNK1"/>
    <property type="match status" value="1"/>
</dbReference>
<dbReference type="InterPro" id="IPR050198">
    <property type="entry name" value="Non-receptor_tyrosine_kinases"/>
</dbReference>
<dbReference type="InterPro" id="IPR015116">
    <property type="entry name" value="Cdc42-bd-like"/>
</dbReference>
<sequence>MLMDQDTQWLYHLLVEVQLEKFYMRLRDGLNITRIEHFNYVKESDLEHIGISKPAQRRLWEALKRYKTNARGRPGVAKVASSRGPDGGEQWSGGGPVQEVSRALPSLIQDSELILAEKLGSGSFGVVKRGEWHTPNGRVLPVAVKSLRSSMSRQTETLTDFLQEVTIMQSLDHPNIIRLYGVVLTQPLKMVTELPPWAHYTTPCAPVSLSTLWRIPFAWCAPESLRVGSFSHSSDVWMFGITLWEMFTYCEEPWFGLSGRQILWRVEREGERLEKPPDCPQELYAVMRKCWACNPADRPNFAQLITMASEAKPMEVQATRDFAEPRKLALVPNDLVTVIDHGLELCEWKGQNQRTLTVGWFPASLTVPSLPAAPPAGAANNNGSNPTSTPYISTPLRGSLQHVAHGDIKPEFCRGTPENLDNSGNWRTGLGREKEGSNLQNMAGLSHSLESVMIGSRPRTHTVGALRMDQHGRLIPPAHNVLIQQDPRRFSEASVTVVPPSQPPAQPPPPQGIGGTNLVKMRQLACSTPQLDDYTDRGRERDKSPHVQNTRESLTAQVMGAVHGVTLEEVHVALHRSDWNPLRAEQQLKLEQLYSLSLCSREDCLRVLSRYQWNLQLASRYLIRWSRDDRPGPGDRERPQISAERRV</sequence>
<evidence type="ECO:0000256" key="2">
    <source>
        <dbReference type="ARBA" id="ARBA00011903"/>
    </source>
</evidence>
<reference evidence="16" key="1">
    <citation type="submission" date="2023-04" db="EMBL/GenBank/DDBJ databases">
        <title>Chromosome-level genome of Chaenocephalus aceratus.</title>
        <authorList>
            <person name="Park H."/>
        </authorList>
    </citation>
    <scope>NUCLEOTIDE SEQUENCE</scope>
    <source>
        <strain evidence="16">DE</strain>
        <tissue evidence="16">Muscle</tissue>
    </source>
</reference>
<keyword evidence="9 12" id="KW-0067">ATP-binding</keyword>
<name>A0AAD9F6B3_DISEL</name>
<evidence type="ECO:0000256" key="1">
    <source>
        <dbReference type="ARBA" id="ARBA00004496"/>
    </source>
</evidence>
<dbReference type="FunFam" id="3.30.200.20:FF:000107">
    <property type="entry name" value="Putative activated CDC42 kinase 1"/>
    <property type="match status" value="1"/>
</dbReference>
<dbReference type="GO" id="GO:0004715">
    <property type="term" value="F:non-membrane spanning protein tyrosine kinase activity"/>
    <property type="evidence" value="ECO:0007669"/>
    <property type="project" value="UniProtKB-EC"/>
</dbReference>
<dbReference type="InterPro" id="IPR001245">
    <property type="entry name" value="Ser-Thr/Tyr_kinase_cat_dom"/>
</dbReference>
<organism evidence="16 17">
    <name type="scientific">Dissostichus eleginoides</name>
    <name type="common">Patagonian toothfish</name>
    <name type="synonym">Dissostichus amissus</name>
    <dbReference type="NCBI Taxonomy" id="100907"/>
    <lineage>
        <taxon>Eukaryota</taxon>
        <taxon>Metazoa</taxon>
        <taxon>Chordata</taxon>
        <taxon>Craniata</taxon>
        <taxon>Vertebrata</taxon>
        <taxon>Euteleostomi</taxon>
        <taxon>Actinopterygii</taxon>
        <taxon>Neopterygii</taxon>
        <taxon>Teleostei</taxon>
        <taxon>Neoteleostei</taxon>
        <taxon>Acanthomorphata</taxon>
        <taxon>Eupercaria</taxon>
        <taxon>Perciformes</taxon>
        <taxon>Notothenioidei</taxon>
        <taxon>Nototheniidae</taxon>
        <taxon>Dissostichus</taxon>
    </lineage>
</organism>
<dbReference type="InterPro" id="IPR000719">
    <property type="entry name" value="Prot_kinase_dom"/>
</dbReference>
<dbReference type="InterPro" id="IPR017441">
    <property type="entry name" value="Protein_kinase_ATP_BS"/>
</dbReference>
<evidence type="ECO:0000259" key="14">
    <source>
        <dbReference type="PROSITE" id="PS50002"/>
    </source>
</evidence>
<evidence type="ECO:0000256" key="5">
    <source>
        <dbReference type="ARBA" id="ARBA00022679"/>
    </source>
</evidence>
<dbReference type="GO" id="GO:0005524">
    <property type="term" value="F:ATP binding"/>
    <property type="evidence" value="ECO:0007669"/>
    <property type="project" value="UniProtKB-UniRule"/>
</dbReference>
<dbReference type="PROSITE" id="PS50011">
    <property type="entry name" value="PROTEIN_KINASE_DOM"/>
    <property type="match status" value="1"/>
</dbReference>
<dbReference type="PROSITE" id="PS00107">
    <property type="entry name" value="PROTEIN_KINASE_ATP"/>
    <property type="match status" value="1"/>
</dbReference>
<evidence type="ECO:0000256" key="8">
    <source>
        <dbReference type="ARBA" id="ARBA00022777"/>
    </source>
</evidence>
<dbReference type="Proteomes" id="UP001228049">
    <property type="component" value="Unassembled WGS sequence"/>
</dbReference>
<feature type="domain" description="Protein kinase" evidence="15">
    <location>
        <begin position="113"/>
        <end position="474"/>
    </location>
</feature>
<keyword evidence="8 16" id="KW-0418">Kinase</keyword>
<evidence type="ECO:0000256" key="3">
    <source>
        <dbReference type="ARBA" id="ARBA00022443"/>
    </source>
</evidence>
<dbReference type="SUPFAM" id="SSF50044">
    <property type="entry name" value="SH3-domain"/>
    <property type="match status" value="1"/>
</dbReference>
<evidence type="ECO:0000256" key="4">
    <source>
        <dbReference type="ARBA" id="ARBA00022490"/>
    </source>
</evidence>
<evidence type="ECO:0000256" key="13">
    <source>
        <dbReference type="SAM" id="MobiDB-lite"/>
    </source>
</evidence>
<dbReference type="Gene3D" id="1.10.510.10">
    <property type="entry name" value="Transferase(Phosphotransferase) domain 1"/>
    <property type="match status" value="1"/>
</dbReference>
<feature type="compositionally biased region" description="Gly residues" evidence="13">
    <location>
        <begin position="85"/>
        <end position="95"/>
    </location>
</feature>
<dbReference type="InterPro" id="IPR037085">
    <property type="entry name" value="Cdc42-bd-like_dom_sf"/>
</dbReference>
<dbReference type="CDD" id="cd09539">
    <property type="entry name" value="SAM_TNK-like"/>
    <property type="match status" value="1"/>
</dbReference>
<dbReference type="EMBL" id="JASDAP010000016">
    <property type="protein sequence ID" value="KAK1889836.1"/>
    <property type="molecule type" value="Genomic_DNA"/>
</dbReference>
<keyword evidence="10" id="KW-0829">Tyrosine-protein kinase</keyword>
<evidence type="ECO:0000313" key="16">
    <source>
        <dbReference type="EMBL" id="KAK1889836.1"/>
    </source>
</evidence>
<dbReference type="GO" id="GO:0005737">
    <property type="term" value="C:cytoplasm"/>
    <property type="evidence" value="ECO:0007669"/>
    <property type="project" value="UniProtKB-SubCell"/>
</dbReference>
<feature type="region of interest" description="Disordered" evidence="13">
    <location>
        <begin position="74"/>
        <end position="95"/>
    </location>
</feature>
<feature type="binding site" evidence="12">
    <location>
        <position position="145"/>
    </location>
    <ligand>
        <name>ATP</name>
        <dbReference type="ChEBI" id="CHEBI:30616"/>
    </ligand>
</feature>
<dbReference type="PROSITE" id="PS50002">
    <property type="entry name" value="SH3"/>
    <property type="match status" value="1"/>
</dbReference>
<evidence type="ECO:0000256" key="9">
    <source>
        <dbReference type="ARBA" id="ARBA00022840"/>
    </source>
</evidence>
<gene>
    <name evidence="16" type="ORF">KUDE01_014511</name>
</gene>
<evidence type="ECO:0000256" key="7">
    <source>
        <dbReference type="ARBA" id="ARBA00022741"/>
    </source>
</evidence>
<dbReference type="Gene3D" id="3.30.200.20">
    <property type="entry name" value="Phosphorylase Kinase, domain 1"/>
    <property type="match status" value="1"/>
</dbReference>
<feature type="domain" description="SH3" evidence="14">
    <location>
        <begin position="311"/>
        <end position="371"/>
    </location>
</feature>
<keyword evidence="3 11" id="KW-0728">SH3 domain</keyword>
<feature type="region of interest" description="Disordered" evidence="13">
    <location>
        <begin position="531"/>
        <end position="550"/>
    </location>
</feature>
<dbReference type="InterPro" id="IPR055175">
    <property type="entry name" value="ACK/TNK-like_SAM"/>
</dbReference>
<evidence type="ECO:0000259" key="15">
    <source>
        <dbReference type="PROSITE" id="PS50011"/>
    </source>
</evidence>
<dbReference type="InterPro" id="IPR049587">
    <property type="entry name" value="TNK-like_SAM"/>
</dbReference>
<dbReference type="Pfam" id="PF22931">
    <property type="entry name" value="SAM_TNK"/>
    <property type="match status" value="1"/>
</dbReference>
<dbReference type="PANTHER" id="PTHR24418">
    <property type="entry name" value="TYROSINE-PROTEIN KINASE"/>
    <property type="match status" value="1"/>
</dbReference>
<dbReference type="PRINTS" id="PR00109">
    <property type="entry name" value="TYRKINASE"/>
</dbReference>
<proteinExistence type="predicted"/>
<evidence type="ECO:0000256" key="10">
    <source>
        <dbReference type="ARBA" id="ARBA00023137"/>
    </source>
</evidence>